<dbReference type="Proteomes" id="UP000256710">
    <property type="component" value="Unassembled WGS sequence"/>
</dbReference>
<evidence type="ECO:0000313" key="7">
    <source>
        <dbReference type="EMBL" id="SPD60725.1"/>
    </source>
</evidence>
<organism evidence="7 8">
    <name type="scientific">Cupriavidus neocaledonicus</name>
    <dbReference type="NCBI Taxonomy" id="1040979"/>
    <lineage>
        <taxon>Bacteria</taxon>
        <taxon>Pseudomonadati</taxon>
        <taxon>Pseudomonadota</taxon>
        <taxon>Betaproteobacteria</taxon>
        <taxon>Burkholderiales</taxon>
        <taxon>Burkholderiaceae</taxon>
        <taxon>Cupriavidus</taxon>
    </lineage>
</organism>
<accession>A0A375HTF3</accession>
<dbReference type="RefSeq" id="WP_018005105.1">
    <property type="nucleotide sequence ID" value="NZ_AQUR01000085.1"/>
</dbReference>
<feature type="transmembrane region" description="Helical" evidence="5">
    <location>
        <begin position="114"/>
        <end position="137"/>
    </location>
</feature>
<geneLocation type="plasmid" evidence="7">
    <name>II</name>
</geneLocation>
<dbReference type="AlphaFoldDB" id="A0A375HTF3"/>
<evidence type="ECO:0000256" key="1">
    <source>
        <dbReference type="ARBA" id="ARBA00004141"/>
    </source>
</evidence>
<evidence type="ECO:0008006" key="10">
    <source>
        <dbReference type="Google" id="ProtNLM"/>
    </source>
</evidence>
<evidence type="ECO:0000313" key="8">
    <source>
        <dbReference type="Proteomes" id="UP000255168"/>
    </source>
</evidence>
<feature type="transmembrane region" description="Helical" evidence="5">
    <location>
        <begin position="23"/>
        <end position="42"/>
    </location>
</feature>
<keyword evidence="7" id="KW-0614">Plasmid</keyword>
<dbReference type="Pfam" id="PF07681">
    <property type="entry name" value="DoxX"/>
    <property type="match status" value="1"/>
</dbReference>
<evidence type="ECO:0000256" key="3">
    <source>
        <dbReference type="ARBA" id="ARBA00022989"/>
    </source>
</evidence>
<proteinExistence type="predicted"/>
<dbReference type="GO" id="GO:0016020">
    <property type="term" value="C:membrane"/>
    <property type="evidence" value="ECO:0007669"/>
    <property type="project" value="UniProtKB-SubCell"/>
</dbReference>
<evidence type="ECO:0000313" key="6">
    <source>
        <dbReference type="EMBL" id="SOZ39939.1"/>
    </source>
</evidence>
<evidence type="ECO:0000256" key="2">
    <source>
        <dbReference type="ARBA" id="ARBA00022692"/>
    </source>
</evidence>
<dbReference type="Proteomes" id="UP000255168">
    <property type="component" value="Plasmid II"/>
</dbReference>
<feature type="transmembrane region" description="Helical" evidence="5">
    <location>
        <begin position="62"/>
        <end position="82"/>
    </location>
</feature>
<protein>
    <recommendedName>
        <fullName evidence="10">DoxX family protein</fullName>
    </recommendedName>
</protein>
<dbReference type="EMBL" id="OFTC01000044">
    <property type="protein sequence ID" value="SOZ39939.1"/>
    <property type="molecule type" value="Genomic_DNA"/>
</dbReference>
<keyword evidence="2 5" id="KW-0812">Transmembrane</keyword>
<name>A0A375HTF3_9BURK</name>
<dbReference type="EMBL" id="LT984807">
    <property type="protein sequence ID" value="SPD60725.1"/>
    <property type="molecule type" value="Genomic_DNA"/>
</dbReference>
<keyword evidence="4 5" id="KW-0472">Membrane</keyword>
<comment type="subcellular location">
    <subcellularLocation>
        <location evidence="1">Membrane</location>
        <topology evidence="1">Multi-pass membrane protein</topology>
    </subcellularLocation>
</comment>
<sequence length="154" mass="16802">MPEPTTTQTPDSSGAGALRMPRWLHWLALLLLCAAYLQGGLVKLADFGGAVAEMQHFGLSPAVPMAIATIVLELGACAMILLGWRRWLGALALAAFTLAATFVANRFWQAPPDARFMMANAFFEHLGLVGGFLLVAWHDLRERARRTPSVQTNR</sequence>
<geneLocation type="plasmid" evidence="8">
    <name>ii</name>
</geneLocation>
<evidence type="ECO:0000256" key="5">
    <source>
        <dbReference type="SAM" id="Phobius"/>
    </source>
</evidence>
<feature type="transmembrane region" description="Helical" evidence="5">
    <location>
        <begin position="87"/>
        <end position="108"/>
    </location>
</feature>
<evidence type="ECO:0000256" key="4">
    <source>
        <dbReference type="ARBA" id="ARBA00023136"/>
    </source>
</evidence>
<gene>
    <name evidence="6" type="ORF">CBM2605_B50111</name>
    <name evidence="7" type="ORF">CBM2607_MP21383</name>
</gene>
<keyword evidence="3 5" id="KW-1133">Transmembrane helix</keyword>
<evidence type="ECO:0000313" key="9">
    <source>
        <dbReference type="Proteomes" id="UP000256710"/>
    </source>
</evidence>
<reference evidence="8 9" key="1">
    <citation type="submission" date="2018-01" db="EMBL/GenBank/DDBJ databases">
        <authorList>
            <person name="Clerissi C."/>
        </authorList>
    </citation>
    <scope>NUCLEOTIDE SEQUENCE [LARGE SCALE GENOMIC DNA]</scope>
    <source>
        <strain evidence="6">Cupriavidus taiwanensis STM 6082</strain>
        <strain evidence="7">Cupriavidus taiwanensis STM 6160</strain>
        <plasmid evidence="8">ii</plasmid>
        <plasmid evidence="7">II</plasmid>
    </source>
</reference>
<dbReference type="InterPro" id="IPR032808">
    <property type="entry name" value="DoxX"/>
</dbReference>
<keyword evidence="9" id="KW-1185">Reference proteome</keyword>